<comment type="similarity">
    <text evidence="9">Belongs to the DHHC palmitoyltransferase family. ERF2/ZDHHC9 subfamily.</text>
</comment>
<evidence type="ECO:0000256" key="9">
    <source>
        <dbReference type="ARBA" id="ARBA00023463"/>
    </source>
</evidence>
<dbReference type="GO" id="GO:0005783">
    <property type="term" value="C:endoplasmic reticulum"/>
    <property type="evidence" value="ECO:0007669"/>
    <property type="project" value="TreeGrafter"/>
</dbReference>
<evidence type="ECO:0000256" key="2">
    <source>
        <dbReference type="ARBA" id="ARBA00022679"/>
    </source>
</evidence>
<evidence type="ECO:0000313" key="15">
    <source>
        <dbReference type="Proteomes" id="UP001140217"/>
    </source>
</evidence>
<evidence type="ECO:0000256" key="3">
    <source>
        <dbReference type="ARBA" id="ARBA00022692"/>
    </source>
</evidence>
<evidence type="ECO:0000256" key="8">
    <source>
        <dbReference type="ARBA" id="ARBA00023315"/>
    </source>
</evidence>
<evidence type="ECO:0000256" key="7">
    <source>
        <dbReference type="ARBA" id="ARBA00023288"/>
    </source>
</evidence>
<accession>A0A9W8H7P9</accession>
<keyword evidence="5 11" id="KW-0472">Membrane</keyword>
<feature type="compositionally biased region" description="Low complexity" evidence="12">
    <location>
        <begin position="38"/>
        <end position="59"/>
    </location>
</feature>
<dbReference type="PANTHER" id="PTHR22883">
    <property type="entry name" value="ZINC FINGER DHHC DOMAIN CONTAINING PROTEIN"/>
    <property type="match status" value="1"/>
</dbReference>
<proteinExistence type="inferred from homology"/>
<feature type="domain" description="Palmitoyltransferase DHHC" evidence="13">
    <location>
        <begin position="481"/>
        <end position="610"/>
    </location>
</feature>
<keyword evidence="3 11" id="KW-0812">Transmembrane</keyword>
<keyword evidence="4 11" id="KW-1133">Transmembrane helix</keyword>
<evidence type="ECO:0000256" key="6">
    <source>
        <dbReference type="ARBA" id="ARBA00023139"/>
    </source>
</evidence>
<feature type="compositionally biased region" description="Polar residues" evidence="12">
    <location>
        <begin position="207"/>
        <end position="222"/>
    </location>
</feature>
<dbReference type="EMBL" id="JANBUL010000329">
    <property type="protein sequence ID" value="KAJ2776862.1"/>
    <property type="molecule type" value="Genomic_DNA"/>
</dbReference>
<dbReference type="GO" id="GO:0019706">
    <property type="term" value="F:protein-cysteine S-palmitoyltransferase activity"/>
    <property type="evidence" value="ECO:0007669"/>
    <property type="project" value="UniProtKB-EC"/>
</dbReference>
<dbReference type="InterPro" id="IPR001594">
    <property type="entry name" value="Palmitoyltrfase_DHHC"/>
</dbReference>
<dbReference type="Pfam" id="PF01529">
    <property type="entry name" value="DHHC"/>
    <property type="match status" value="1"/>
</dbReference>
<evidence type="ECO:0000256" key="12">
    <source>
        <dbReference type="SAM" id="MobiDB-lite"/>
    </source>
</evidence>
<evidence type="ECO:0000256" key="1">
    <source>
        <dbReference type="ARBA" id="ARBA00004127"/>
    </source>
</evidence>
<keyword evidence="15" id="KW-1185">Reference proteome</keyword>
<feature type="compositionally biased region" description="Basic and acidic residues" evidence="12">
    <location>
        <begin position="75"/>
        <end position="87"/>
    </location>
</feature>
<gene>
    <name evidence="14" type="primary">ERF2</name>
    <name evidence="14" type="ORF">H4R18_005450</name>
</gene>
<dbReference type="OrthoDB" id="9909019at2759"/>
<dbReference type="InterPro" id="IPR039859">
    <property type="entry name" value="PFA4/ZDH16/20/ERF2-like"/>
</dbReference>
<keyword evidence="6" id="KW-0564">Palmitate</keyword>
<feature type="transmembrane region" description="Helical" evidence="11">
    <location>
        <begin position="530"/>
        <end position="551"/>
    </location>
</feature>
<dbReference type="GO" id="GO:0005794">
    <property type="term" value="C:Golgi apparatus"/>
    <property type="evidence" value="ECO:0007669"/>
    <property type="project" value="TreeGrafter"/>
</dbReference>
<dbReference type="PROSITE" id="PS50216">
    <property type="entry name" value="DHHC"/>
    <property type="match status" value="1"/>
</dbReference>
<evidence type="ECO:0000313" key="14">
    <source>
        <dbReference type="EMBL" id="KAJ2776862.1"/>
    </source>
</evidence>
<comment type="caution">
    <text evidence="14">The sequence shown here is derived from an EMBL/GenBank/DDBJ whole genome shotgun (WGS) entry which is preliminary data.</text>
</comment>
<dbReference type="AlphaFoldDB" id="A0A9W8H7P9"/>
<evidence type="ECO:0000256" key="5">
    <source>
        <dbReference type="ARBA" id="ARBA00023136"/>
    </source>
</evidence>
<keyword evidence="2 11" id="KW-0808">Transferase</keyword>
<sequence length="677" mass="73535">MTTTETAAAPDQPAASRPPTIVQLVPGRASVDAGRHSQTQAQAQTQTQTQTQTQKQQQQYTPRTLVEAVAAKKAARQERVQGRDTASRPDTGSSGDRQSRVASSDGPPAPALPSPQPQRSSSHAQHSSPLPSPPPQCPSPLSSPLLAPSNGSGSRPESVVSFAVQQSLGPARRNERSSIQFLGPQRRTVIRMSMNENVVVAPGGHGRTSSGDDTAATGSQHPPQRKAAEKPKPIGMYEPVSAETYEKNPRQFTSDRMRRKVPIYKLYDHLTTHPLGGRLTTGNRPALFVLALAMVITPIVLFAVFVCPYMWSEISLVTVLVFIYLAAQSLASMLMTSFTDPGIIPRNLDALAPPDSYTVEANAAATATATATAVGAAPQSDSQPNRPQPLVASHDSITTSVAESAIEAPGPHGILRRSHRPPLQYYSKLPPPWVPIAMPGEADGPLSVYDPPGAAPSASTPYLQYPPLTKLVHVNGAPVRLKYCQTCRIYRPPRASHCRTCDNCVENSDHHCVWLNACVGRRNYRYFYSFLLSLTALALYIMAFCLVRLILPTRRPGSSDYHPSFGDSLRHHWIVMALLVYVFLNTSMVSGLFLYHTILISRNMTTHEVLRARKGSSEGGARSRPVFLSMESPFSRGSCPRNWAAALCTPALPPSVKWRARVDPEGIEEMLPLAHQS</sequence>
<evidence type="ECO:0000256" key="10">
    <source>
        <dbReference type="ARBA" id="ARBA00048048"/>
    </source>
</evidence>
<feature type="region of interest" description="Disordered" evidence="12">
    <location>
        <begin position="372"/>
        <end position="391"/>
    </location>
</feature>
<dbReference type="Proteomes" id="UP001140217">
    <property type="component" value="Unassembled WGS sequence"/>
</dbReference>
<evidence type="ECO:0000259" key="13">
    <source>
        <dbReference type="Pfam" id="PF01529"/>
    </source>
</evidence>
<feature type="compositionally biased region" description="Pro residues" evidence="12">
    <location>
        <begin position="107"/>
        <end position="116"/>
    </location>
</feature>
<keyword evidence="8 11" id="KW-0012">Acyltransferase</keyword>
<feature type="transmembrane region" description="Helical" evidence="11">
    <location>
        <begin position="571"/>
        <end position="595"/>
    </location>
</feature>
<evidence type="ECO:0000256" key="4">
    <source>
        <dbReference type="ARBA" id="ARBA00022989"/>
    </source>
</evidence>
<comment type="domain">
    <text evidence="11">The DHHC domain is required for palmitoyltransferase activity.</text>
</comment>
<feature type="region of interest" description="Disordered" evidence="12">
    <location>
        <begin position="201"/>
        <end position="231"/>
    </location>
</feature>
<organism evidence="14 15">
    <name type="scientific">Coemansia javaensis</name>
    <dbReference type="NCBI Taxonomy" id="2761396"/>
    <lineage>
        <taxon>Eukaryota</taxon>
        <taxon>Fungi</taxon>
        <taxon>Fungi incertae sedis</taxon>
        <taxon>Zoopagomycota</taxon>
        <taxon>Kickxellomycotina</taxon>
        <taxon>Kickxellomycetes</taxon>
        <taxon>Kickxellales</taxon>
        <taxon>Kickxellaceae</taxon>
        <taxon>Coemansia</taxon>
    </lineage>
</organism>
<reference evidence="14" key="1">
    <citation type="submission" date="2022-07" db="EMBL/GenBank/DDBJ databases">
        <title>Phylogenomic reconstructions and comparative analyses of Kickxellomycotina fungi.</title>
        <authorList>
            <person name="Reynolds N.K."/>
            <person name="Stajich J.E."/>
            <person name="Barry K."/>
            <person name="Grigoriev I.V."/>
            <person name="Crous P."/>
            <person name="Smith M.E."/>
        </authorList>
    </citation>
    <scope>NUCLEOTIDE SEQUENCE</scope>
    <source>
        <strain evidence="14">NBRC 105414</strain>
    </source>
</reference>
<name>A0A9W8H7P9_9FUNG</name>
<dbReference type="GO" id="GO:0006612">
    <property type="term" value="P:protein targeting to membrane"/>
    <property type="evidence" value="ECO:0007669"/>
    <property type="project" value="TreeGrafter"/>
</dbReference>
<feature type="transmembrane region" description="Helical" evidence="11">
    <location>
        <begin position="287"/>
        <end position="311"/>
    </location>
</feature>
<evidence type="ECO:0000256" key="11">
    <source>
        <dbReference type="RuleBase" id="RU079119"/>
    </source>
</evidence>
<feature type="transmembrane region" description="Helical" evidence="11">
    <location>
        <begin position="317"/>
        <end position="338"/>
    </location>
</feature>
<protein>
    <recommendedName>
        <fullName evidence="11">Palmitoyltransferase</fullName>
        <ecNumber evidence="11">2.3.1.225</ecNumber>
    </recommendedName>
</protein>
<dbReference type="PANTHER" id="PTHR22883:SF43">
    <property type="entry name" value="PALMITOYLTRANSFERASE APP"/>
    <property type="match status" value="1"/>
</dbReference>
<feature type="compositionally biased region" description="Low complexity" evidence="12">
    <location>
        <begin position="139"/>
        <end position="154"/>
    </location>
</feature>
<comment type="subcellular location">
    <subcellularLocation>
        <location evidence="1">Endomembrane system</location>
        <topology evidence="1">Multi-pass membrane protein</topology>
    </subcellularLocation>
</comment>
<feature type="region of interest" description="Disordered" evidence="12">
    <location>
        <begin position="1"/>
        <end position="163"/>
    </location>
</feature>
<feature type="compositionally biased region" description="Low complexity" evidence="12">
    <location>
        <begin position="117"/>
        <end position="129"/>
    </location>
</feature>
<keyword evidence="7" id="KW-0449">Lipoprotein</keyword>
<dbReference type="EC" id="2.3.1.225" evidence="11"/>
<comment type="catalytic activity">
    <reaction evidence="10 11">
        <text>L-cysteinyl-[protein] + hexadecanoyl-CoA = S-hexadecanoyl-L-cysteinyl-[protein] + CoA</text>
        <dbReference type="Rhea" id="RHEA:36683"/>
        <dbReference type="Rhea" id="RHEA-COMP:10131"/>
        <dbReference type="Rhea" id="RHEA-COMP:11032"/>
        <dbReference type="ChEBI" id="CHEBI:29950"/>
        <dbReference type="ChEBI" id="CHEBI:57287"/>
        <dbReference type="ChEBI" id="CHEBI:57379"/>
        <dbReference type="ChEBI" id="CHEBI:74151"/>
        <dbReference type="EC" id="2.3.1.225"/>
    </reaction>
</comment>